<dbReference type="Pfam" id="PF19578">
    <property type="entry name" value="DUF6090"/>
    <property type="match status" value="1"/>
</dbReference>
<keyword evidence="1" id="KW-0472">Membrane</keyword>
<organism evidence="2 3">
    <name type="scientific">Hyunsoonleella aestuarii</name>
    <dbReference type="NCBI Taxonomy" id="912802"/>
    <lineage>
        <taxon>Bacteria</taxon>
        <taxon>Pseudomonadati</taxon>
        <taxon>Bacteroidota</taxon>
        <taxon>Flavobacteriia</taxon>
        <taxon>Flavobacteriales</taxon>
        <taxon>Flavobacteriaceae</taxon>
    </lineage>
</organism>
<dbReference type="Proteomes" id="UP001500027">
    <property type="component" value="Unassembled WGS sequence"/>
</dbReference>
<sequence length="257" mass="30195">MIKFLRKIRYNLVSSGKTSKYLKYAIGEIILVVIGILIALQINNWNENVKARRTEVKLLNELKDDLLKTKEDLLTDIYKSVRNQNVTDSIYLEIMKHRDNDTNLELKISTSYLSDNPLLYPKLSAYKSLQSYGINTINNDSLRKQITEFYELKLNRVNYVESLIMDLNETQFKTYFNRKSVPSNNCDNCLTLKEQFKIYDKTNQNIFILVNPNDEFVHMLKSKYGMVAELERRYLNLNTTIDTIVRHINKDIGIKND</sequence>
<keyword evidence="1" id="KW-1133">Transmembrane helix</keyword>
<accession>A0ABP8E7Y6</accession>
<reference evidence="3" key="1">
    <citation type="journal article" date="2019" name="Int. J. Syst. Evol. Microbiol.">
        <title>The Global Catalogue of Microorganisms (GCM) 10K type strain sequencing project: providing services to taxonomists for standard genome sequencing and annotation.</title>
        <authorList>
            <consortium name="The Broad Institute Genomics Platform"/>
            <consortium name="The Broad Institute Genome Sequencing Center for Infectious Disease"/>
            <person name="Wu L."/>
            <person name="Ma J."/>
        </authorList>
    </citation>
    <scope>NUCLEOTIDE SEQUENCE [LARGE SCALE GENOMIC DNA]</scope>
    <source>
        <strain evidence="3">JCM 17452</strain>
    </source>
</reference>
<evidence type="ECO:0000313" key="3">
    <source>
        <dbReference type="Proteomes" id="UP001500027"/>
    </source>
</evidence>
<keyword evidence="1" id="KW-0812">Transmembrane</keyword>
<feature type="transmembrane region" description="Helical" evidence="1">
    <location>
        <begin position="21"/>
        <end position="42"/>
    </location>
</feature>
<gene>
    <name evidence="2" type="ORF">GCM10022257_02590</name>
</gene>
<dbReference type="RefSeq" id="WP_139001861.1">
    <property type="nucleotide sequence ID" value="NZ_BAABAV010000001.1"/>
</dbReference>
<protein>
    <submittedName>
        <fullName evidence="2">Uncharacterized protein</fullName>
    </submittedName>
</protein>
<evidence type="ECO:0000313" key="2">
    <source>
        <dbReference type="EMBL" id="GAA4268158.1"/>
    </source>
</evidence>
<comment type="caution">
    <text evidence="2">The sequence shown here is derived from an EMBL/GenBank/DDBJ whole genome shotgun (WGS) entry which is preliminary data.</text>
</comment>
<dbReference type="EMBL" id="BAABAV010000001">
    <property type="protein sequence ID" value="GAA4268158.1"/>
    <property type="molecule type" value="Genomic_DNA"/>
</dbReference>
<proteinExistence type="predicted"/>
<dbReference type="InterPro" id="IPR045749">
    <property type="entry name" value="DUF6090"/>
</dbReference>
<keyword evidence="3" id="KW-1185">Reference proteome</keyword>
<name>A0ABP8E7Y6_9FLAO</name>
<evidence type="ECO:0000256" key="1">
    <source>
        <dbReference type="SAM" id="Phobius"/>
    </source>
</evidence>